<gene>
    <name evidence="2" type="ORF">SH580_06165</name>
</gene>
<keyword evidence="1" id="KW-0812">Transmembrane</keyword>
<evidence type="ECO:0000313" key="3">
    <source>
        <dbReference type="Proteomes" id="UP001324993"/>
    </source>
</evidence>
<keyword evidence="1" id="KW-0472">Membrane</keyword>
<evidence type="ECO:0000256" key="1">
    <source>
        <dbReference type="SAM" id="Phobius"/>
    </source>
</evidence>
<proteinExistence type="predicted"/>
<keyword evidence="1" id="KW-1133">Transmembrane helix</keyword>
<reference evidence="2 3" key="1">
    <citation type="submission" date="2023-11" db="EMBL/GenBank/DDBJ databases">
        <title>Coraliomargarita sp. nov., isolated from marine algae.</title>
        <authorList>
            <person name="Lee J.K."/>
            <person name="Baek J.H."/>
            <person name="Kim J.M."/>
            <person name="Choi D.G."/>
            <person name="Jeon C.O."/>
        </authorList>
    </citation>
    <scope>NUCLEOTIDE SEQUENCE [LARGE SCALE GENOMIC DNA]</scope>
    <source>
        <strain evidence="2 3">J2-16</strain>
    </source>
</reference>
<accession>A0ABZ0RPD9</accession>
<dbReference type="EMBL" id="CP138858">
    <property type="protein sequence ID" value="WPJ97291.1"/>
    <property type="molecule type" value="Genomic_DNA"/>
</dbReference>
<dbReference type="Proteomes" id="UP001324993">
    <property type="component" value="Chromosome"/>
</dbReference>
<feature type="transmembrane region" description="Helical" evidence="1">
    <location>
        <begin position="7"/>
        <end position="24"/>
    </location>
</feature>
<keyword evidence="3" id="KW-1185">Reference proteome</keyword>
<dbReference type="RefSeq" id="WP_319834136.1">
    <property type="nucleotide sequence ID" value="NZ_CP138858.1"/>
</dbReference>
<evidence type="ECO:0000313" key="2">
    <source>
        <dbReference type="EMBL" id="WPJ97291.1"/>
    </source>
</evidence>
<evidence type="ECO:0008006" key="4">
    <source>
        <dbReference type="Google" id="ProtNLM"/>
    </source>
</evidence>
<feature type="transmembrane region" description="Helical" evidence="1">
    <location>
        <begin position="36"/>
        <end position="53"/>
    </location>
</feature>
<name>A0ABZ0RPD9_9BACT</name>
<protein>
    <recommendedName>
        <fullName evidence="4">YqaE/Pmp3 family membrane protein</fullName>
    </recommendedName>
</protein>
<sequence>MKAICKPISWISLLLIIIPPFLYFSNTIGEDLLKSLLAVGTLVWFVTASLWMWNSE</sequence>
<organism evidence="2 3">
    <name type="scientific">Coraliomargarita algicola</name>
    <dbReference type="NCBI Taxonomy" id="3092156"/>
    <lineage>
        <taxon>Bacteria</taxon>
        <taxon>Pseudomonadati</taxon>
        <taxon>Verrucomicrobiota</taxon>
        <taxon>Opitutia</taxon>
        <taxon>Puniceicoccales</taxon>
        <taxon>Coraliomargaritaceae</taxon>
        <taxon>Coraliomargarita</taxon>
    </lineage>
</organism>